<keyword evidence="2" id="KW-1185">Reference proteome</keyword>
<organism evidence="1 2">
    <name type="scientific">Funneliformis caledonium</name>
    <dbReference type="NCBI Taxonomy" id="1117310"/>
    <lineage>
        <taxon>Eukaryota</taxon>
        <taxon>Fungi</taxon>
        <taxon>Fungi incertae sedis</taxon>
        <taxon>Mucoromycota</taxon>
        <taxon>Glomeromycotina</taxon>
        <taxon>Glomeromycetes</taxon>
        <taxon>Glomerales</taxon>
        <taxon>Glomeraceae</taxon>
        <taxon>Funneliformis</taxon>
    </lineage>
</organism>
<reference evidence="1" key="1">
    <citation type="submission" date="2021-06" db="EMBL/GenBank/DDBJ databases">
        <authorList>
            <person name="Kallberg Y."/>
            <person name="Tangrot J."/>
            <person name="Rosling A."/>
        </authorList>
    </citation>
    <scope>NUCLEOTIDE SEQUENCE</scope>
    <source>
        <strain evidence="1">UK204</strain>
    </source>
</reference>
<evidence type="ECO:0000313" key="1">
    <source>
        <dbReference type="EMBL" id="CAG8625614.1"/>
    </source>
</evidence>
<dbReference type="EMBL" id="CAJVPQ010003352">
    <property type="protein sequence ID" value="CAG8625614.1"/>
    <property type="molecule type" value="Genomic_DNA"/>
</dbReference>
<name>A0A9N9D741_9GLOM</name>
<dbReference type="AlphaFoldDB" id="A0A9N9D741"/>
<comment type="caution">
    <text evidence="1">The sequence shown here is derived from an EMBL/GenBank/DDBJ whole genome shotgun (WGS) entry which is preliminary data.</text>
</comment>
<dbReference type="Proteomes" id="UP000789570">
    <property type="component" value="Unassembled WGS sequence"/>
</dbReference>
<gene>
    <name evidence="1" type="ORF">FCALED_LOCUS9783</name>
</gene>
<accession>A0A9N9D741</accession>
<sequence length="84" mass="9311">MDSTSIGGSFLVASAIKDVLSSIIDKKKHAKIADILNPFISSSIDQTSEKIQICVIVDHLCRIFDVKIFDNNGIMPNFDVMKIR</sequence>
<evidence type="ECO:0000313" key="2">
    <source>
        <dbReference type="Proteomes" id="UP000789570"/>
    </source>
</evidence>
<proteinExistence type="predicted"/>
<protein>
    <submittedName>
        <fullName evidence="1">3334_t:CDS:1</fullName>
    </submittedName>
</protein>